<dbReference type="Proteomes" id="UP000002220">
    <property type="component" value="Chromosome"/>
</dbReference>
<dbReference type="KEGG" id="plm:Plim_2488"/>
<reference evidence="1 2" key="1">
    <citation type="journal article" date="2010" name="Stand. Genomic Sci.">
        <title>Complete genome sequence of Planctomyces limnophilus type strain (Mu 290).</title>
        <authorList>
            <person name="Labutti K."/>
            <person name="Sikorski J."/>
            <person name="Schneider S."/>
            <person name="Nolan M."/>
            <person name="Lucas S."/>
            <person name="Glavina Del Rio T."/>
            <person name="Tice H."/>
            <person name="Cheng J.F."/>
            <person name="Goodwin L."/>
            <person name="Pitluck S."/>
            <person name="Liolios K."/>
            <person name="Ivanova N."/>
            <person name="Mavromatis K."/>
            <person name="Mikhailova N."/>
            <person name="Pati A."/>
            <person name="Chen A."/>
            <person name="Palaniappan K."/>
            <person name="Land M."/>
            <person name="Hauser L."/>
            <person name="Chang Y.J."/>
            <person name="Jeffries C.D."/>
            <person name="Tindall B.J."/>
            <person name="Rohde M."/>
            <person name="Goker M."/>
            <person name="Woyke T."/>
            <person name="Bristow J."/>
            <person name="Eisen J.A."/>
            <person name="Markowitz V."/>
            <person name="Hugenholtz P."/>
            <person name="Kyrpides N.C."/>
            <person name="Klenk H.P."/>
            <person name="Lapidus A."/>
        </authorList>
    </citation>
    <scope>NUCLEOTIDE SEQUENCE [LARGE SCALE GENOMIC DNA]</scope>
    <source>
        <strain evidence="2">ATCC 43296 / DSM 3776 / IFAM 1008 / 290</strain>
    </source>
</reference>
<dbReference type="AlphaFoldDB" id="D5SPT9"/>
<dbReference type="EMBL" id="CP001744">
    <property type="protein sequence ID" value="ADG68314.1"/>
    <property type="molecule type" value="Genomic_DNA"/>
</dbReference>
<name>D5SPT9_PLAL2</name>
<evidence type="ECO:0000313" key="1">
    <source>
        <dbReference type="EMBL" id="ADG68314.1"/>
    </source>
</evidence>
<keyword evidence="2" id="KW-1185">Reference proteome</keyword>
<sequence length="55" mass="5925">MIRESAKAGPAVETGQAFCYAYIKEGGLLNDSPAFFVSNAGLSAWQLDRVAMHFS</sequence>
<organism evidence="1 2">
    <name type="scientific">Planctopirus limnophila (strain ATCC 43296 / DSM 3776 / IFAM 1008 / Mu 290)</name>
    <name type="common">Planctomyces limnophilus</name>
    <dbReference type="NCBI Taxonomy" id="521674"/>
    <lineage>
        <taxon>Bacteria</taxon>
        <taxon>Pseudomonadati</taxon>
        <taxon>Planctomycetota</taxon>
        <taxon>Planctomycetia</taxon>
        <taxon>Planctomycetales</taxon>
        <taxon>Planctomycetaceae</taxon>
        <taxon>Planctopirus</taxon>
    </lineage>
</organism>
<accession>D5SPT9</accession>
<dbReference type="HOGENOM" id="CLU_3028347_0_0_0"/>
<proteinExistence type="predicted"/>
<gene>
    <name evidence="1" type="ordered locus">Plim_2488</name>
</gene>
<protein>
    <submittedName>
        <fullName evidence="1">Uncharacterized protein</fullName>
    </submittedName>
</protein>
<evidence type="ECO:0000313" key="2">
    <source>
        <dbReference type="Proteomes" id="UP000002220"/>
    </source>
</evidence>
<dbReference type="STRING" id="521674.Plim_2488"/>